<dbReference type="GO" id="GO:0042500">
    <property type="term" value="F:aspartic endopeptidase activity, intramembrane cleaving"/>
    <property type="evidence" value="ECO:0007669"/>
    <property type="project" value="InterPro"/>
</dbReference>
<evidence type="ECO:0000256" key="1">
    <source>
        <dbReference type="ARBA" id="ARBA00004127"/>
    </source>
</evidence>
<comment type="similarity">
    <text evidence="2">Belongs to the peptidase A22B family.</text>
</comment>
<dbReference type="GO" id="GO:0098553">
    <property type="term" value="C:lumenal side of endoplasmic reticulum membrane"/>
    <property type="evidence" value="ECO:0007669"/>
    <property type="project" value="TreeGrafter"/>
</dbReference>
<feature type="region of interest" description="Disordered" evidence="7">
    <location>
        <begin position="488"/>
        <end position="559"/>
    </location>
</feature>
<dbReference type="InterPro" id="IPR006639">
    <property type="entry name" value="Preselin/SPP"/>
</dbReference>
<feature type="compositionally biased region" description="Acidic residues" evidence="7">
    <location>
        <begin position="515"/>
        <end position="525"/>
    </location>
</feature>
<keyword evidence="11" id="KW-1185">Reference proteome</keyword>
<evidence type="ECO:0000256" key="7">
    <source>
        <dbReference type="SAM" id="MobiDB-lite"/>
    </source>
</evidence>
<feature type="compositionally biased region" description="Basic and acidic residues" evidence="7">
    <location>
        <begin position="496"/>
        <end position="510"/>
    </location>
</feature>
<evidence type="ECO:0000256" key="4">
    <source>
        <dbReference type="ARBA" id="ARBA00022801"/>
    </source>
</evidence>
<feature type="transmembrane region" description="Helical" evidence="8">
    <location>
        <begin position="453"/>
        <end position="471"/>
    </location>
</feature>
<feature type="transmembrane region" description="Helical" evidence="8">
    <location>
        <begin position="233"/>
        <end position="252"/>
    </location>
</feature>
<dbReference type="InterPro" id="IPR007369">
    <property type="entry name" value="Peptidase_A22B_SPP"/>
</dbReference>
<dbReference type="GO" id="GO:0033619">
    <property type="term" value="P:membrane protein proteolysis"/>
    <property type="evidence" value="ECO:0007669"/>
    <property type="project" value="TreeGrafter"/>
</dbReference>
<keyword evidence="4" id="KW-0378">Hydrolase</keyword>
<name>A0A9D4PV65_RHISA</name>
<evidence type="ECO:0000256" key="9">
    <source>
        <dbReference type="SAM" id="SignalP"/>
    </source>
</evidence>
<dbReference type="EMBL" id="JABSTV010001250">
    <property type="protein sequence ID" value="KAH7956338.1"/>
    <property type="molecule type" value="Genomic_DNA"/>
</dbReference>
<comment type="caution">
    <text evidence="10">The sequence shown here is derived from an EMBL/GenBank/DDBJ whole genome shotgun (WGS) entry which is preliminary data.</text>
</comment>
<reference evidence="10" key="1">
    <citation type="journal article" date="2020" name="Cell">
        <title>Large-Scale Comparative Analyses of Tick Genomes Elucidate Their Genetic Diversity and Vector Capacities.</title>
        <authorList>
            <consortium name="Tick Genome and Microbiome Consortium (TIGMIC)"/>
            <person name="Jia N."/>
            <person name="Wang J."/>
            <person name="Shi W."/>
            <person name="Du L."/>
            <person name="Sun Y."/>
            <person name="Zhan W."/>
            <person name="Jiang J.F."/>
            <person name="Wang Q."/>
            <person name="Zhang B."/>
            <person name="Ji P."/>
            <person name="Bell-Sakyi L."/>
            <person name="Cui X.M."/>
            <person name="Yuan T.T."/>
            <person name="Jiang B.G."/>
            <person name="Yang W.F."/>
            <person name="Lam T.T."/>
            <person name="Chang Q.C."/>
            <person name="Ding S.J."/>
            <person name="Wang X.J."/>
            <person name="Zhu J.G."/>
            <person name="Ruan X.D."/>
            <person name="Zhao L."/>
            <person name="Wei J.T."/>
            <person name="Ye R.Z."/>
            <person name="Que T.C."/>
            <person name="Du C.H."/>
            <person name="Zhou Y.H."/>
            <person name="Cheng J.X."/>
            <person name="Dai P.F."/>
            <person name="Guo W.B."/>
            <person name="Han X.H."/>
            <person name="Huang E.J."/>
            <person name="Li L.F."/>
            <person name="Wei W."/>
            <person name="Gao Y.C."/>
            <person name="Liu J.Z."/>
            <person name="Shao H.Z."/>
            <person name="Wang X."/>
            <person name="Wang C.C."/>
            <person name="Yang T.C."/>
            <person name="Huo Q.B."/>
            <person name="Li W."/>
            <person name="Chen H.Y."/>
            <person name="Chen S.E."/>
            <person name="Zhou L.G."/>
            <person name="Ni X.B."/>
            <person name="Tian J.H."/>
            <person name="Sheng Y."/>
            <person name="Liu T."/>
            <person name="Pan Y.S."/>
            <person name="Xia L.Y."/>
            <person name="Li J."/>
            <person name="Zhao F."/>
            <person name="Cao W.C."/>
        </authorList>
    </citation>
    <scope>NUCLEOTIDE SEQUENCE</scope>
    <source>
        <strain evidence="10">Rsan-2018</strain>
    </source>
</reference>
<organism evidence="10 11">
    <name type="scientific">Rhipicephalus sanguineus</name>
    <name type="common">Brown dog tick</name>
    <name type="synonym">Ixodes sanguineus</name>
    <dbReference type="NCBI Taxonomy" id="34632"/>
    <lineage>
        <taxon>Eukaryota</taxon>
        <taxon>Metazoa</taxon>
        <taxon>Ecdysozoa</taxon>
        <taxon>Arthropoda</taxon>
        <taxon>Chelicerata</taxon>
        <taxon>Arachnida</taxon>
        <taxon>Acari</taxon>
        <taxon>Parasitiformes</taxon>
        <taxon>Ixodida</taxon>
        <taxon>Ixodoidea</taxon>
        <taxon>Ixodidae</taxon>
        <taxon>Rhipicephalinae</taxon>
        <taxon>Rhipicephalus</taxon>
        <taxon>Rhipicephalus</taxon>
    </lineage>
</organism>
<evidence type="ECO:0000313" key="11">
    <source>
        <dbReference type="Proteomes" id="UP000821837"/>
    </source>
</evidence>
<feature type="transmembrane region" description="Helical" evidence="8">
    <location>
        <begin position="428"/>
        <end position="446"/>
    </location>
</feature>
<dbReference type="GO" id="GO:0005765">
    <property type="term" value="C:lysosomal membrane"/>
    <property type="evidence" value="ECO:0007669"/>
    <property type="project" value="TreeGrafter"/>
</dbReference>
<sequence>MKPGYLIAASIQVFLAGMAVNTVGASNRLDSAVLLLKAENSSPVFFCAAFVPAIKDIPKKEEDAEYRPFLNTLNDTDCDYERRGFEGKVVLLERCDNTSNDELIQQAKSAKAHGVLISVNASRVVEESKTSIKKLDIAVGFVINDTAHKIARYDDHHNQSLVAKLFWMPTSFDWSFVVIWMIAMGTVVGGAYWSGVVQLSHASSLVHIPPDRDFTESMVELEEEFTVPLSPKLVIMFVIHMSVMLLVLYYFYRYLVHLIVIMFALASAAALLSCLEPLVNRINLWTSKVPKQLAFCCQTPMEWREVALFVVSFGVALAWLILRNNDTVGWALQDMLGIAFCINMLKSIHLPNLKLLALLLSLLLVYDVFFVFITPLLRANRESVMVEVAKGGNLQESLPMVVRFPRLVKGKYHTCFPRKYSMLGLGDILAPAYGVGMIVTFLALHLMHMAQPALLYLVPCTLVPTVVTAWYKGHLFAIWNGLRLPTAPPASTAEAADDKRSPPKNDRDKTPNQSENEELIPEEPTDTTGGRRKKSRRRKRSRRTSESAAKSPRESVKEVVAAEGDDAAHDAELLVAVERLIMPSPSALPASPPPSGVEDVAGVRKRSPTTAALHWEEPFFCAQGGKTVEVDDLPPKATASPFPPA</sequence>
<keyword evidence="9" id="KW-0732">Signal</keyword>
<evidence type="ECO:0000256" key="3">
    <source>
        <dbReference type="ARBA" id="ARBA00022692"/>
    </source>
</evidence>
<dbReference type="Pfam" id="PF04258">
    <property type="entry name" value="Peptidase_A22B"/>
    <property type="match status" value="2"/>
</dbReference>
<reference evidence="10" key="2">
    <citation type="submission" date="2021-09" db="EMBL/GenBank/DDBJ databases">
        <authorList>
            <person name="Jia N."/>
            <person name="Wang J."/>
            <person name="Shi W."/>
            <person name="Du L."/>
            <person name="Sun Y."/>
            <person name="Zhan W."/>
            <person name="Jiang J."/>
            <person name="Wang Q."/>
            <person name="Zhang B."/>
            <person name="Ji P."/>
            <person name="Sakyi L.B."/>
            <person name="Cui X."/>
            <person name="Yuan T."/>
            <person name="Jiang B."/>
            <person name="Yang W."/>
            <person name="Lam T.T.-Y."/>
            <person name="Chang Q."/>
            <person name="Ding S."/>
            <person name="Wang X."/>
            <person name="Zhu J."/>
            <person name="Ruan X."/>
            <person name="Zhao L."/>
            <person name="Wei J."/>
            <person name="Que T."/>
            <person name="Du C."/>
            <person name="Cheng J."/>
            <person name="Dai P."/>
            <person name="Han X."/>
            <person name="Huang E."/>
            <person name="Gao Y."/>
            <person name="Liu J."/>
            <person name="Shao H."/>
            <person name="Ye R."/>
            <person name="Li L."/>
            <person name="Wei W."/>
            <person name="Wang X."/>
            <person name="Wang C."/>
            <person name="Huo Q."/>
            <person name="Li W."/>
            <person name="Guo W."/>
            <person name="Chen H."/>
            <person name="Chen S."/>
            <person name="Zhou L."/>
            <person name="Zhou L."/>
            <person name="Ni X."/>
            <person name="Tian J."/>
            <person name="Zhou Y."/>
            <person name="Sheng Y."/>
            <person name="Liu T."/>
            <person name="Pan Y."/>
            <person name="Xia L."/>
            <person name="Li J."/>
            <person name="Zhao F."/>
            <person name="Cao W."/>
        </authorList>
    </citation>
    <scope>NUCLEOTIDE SEQUENCE</scope>
    <source>
        <strain evidence="10">Rsan-2018</strain>
        <tissue evidence="10">Larvae</tissue>
    </source>
</reference>
<feature type="transmembrane region" description="Helical" evidence="8">
    <location>
        <begin position="174"/>
        <end position="193"/>
    </location>
</feature>
<dbReference type="GO" id="GO:0098554">
    <property type="term" value="C:cytoplasmic side of endoplasmic reticulum membrane"/>
    <property type="evidence" value="ECO:0007669"/>
    <property type="project" value="TreeGrafter"/>
</dbReference>
<dbReference type="AlphaFoldDB" id="A0A9D4PV65"/>
<protein>
    <recommendedName>
        <fullName evidence="12">PA domain-containing protein</fullName>
    </recommendedName>
</protein>
<proteinExistence type="inferred from homology"/>
<feature type="transmembrane region" description="Helical" evidence="8">
    <location>
        <begin position="357"/>
        <end position="377"/>
    </location>
</feature>
<feature type="signal peptide" evidence="9">
    <location>
        <begin position="1"/>
        <end position="25"/>
    </location>
</feature>
<dbReference type="Proteomes" id="UP000821837">
    <property type="component" value="Unassembled WGS sequence"/>
</dbReference>
<evidence type="ECO:0000256" key="8">
    <source>
        <dbReference type="SAM" id="Phobius"/>
    </source>
</evidence>
<dbReference type="GO" id="GO:0030660">
    <property type="term" value="C:Golgi-associated vesicle membrane"/>
    <property type="evidence" value="ECO:0007669"/>
    <property type="project" value="TreeGrafter"/>
</dbReference>
<feature type="chain" id="PRO_5038693991" description="PA domain-containing protein" evidence="9">
    <location>
        <begin position="26"/>
        <end position="645"/>
    </location>
</feature>
<keyword evidence="5 8" id="KW-1133">Transmembrane helix</keyword>
<gene>
    <name evidence="10" type="ORF">HPB52_008190</name>
</gene>
<evidence type="ECO:0000313" key="10">
    <source>
        <dbReference type="EMBL" id="KAH7956338.1"/>
    </source>
</evidence>
<feature type="region of interest" description="Disordered" evidence="7">
    <location>
        <begin position="624"/>
        <end position="645"/>
    </location>
</feature>
<keyword evidence="6 8" id="KW-0472">Membrane</keyword>
<dbReference type="PANTHER" id="PTHR12174:SF103">
    <property type="entry name" value="INTRAMEMBRANE PROTEASE (IMPAS) FAMILY"/>
    <property type="match status" value="1"/>
</dbReference>
<evidence type="ECO:0008006" key="12">
    <source>
        <dbReference type="Google" id="ProtNLM"/>
    </source>
</evidence>
<evidence type="ECO:0000256" key="5">
    <source>
        <dbReference type="ARBA" id="ARBA00022989"/>
    </source>
</evidence>
<comment type="subcellular location">
    <subcellularLocation>
        <location evidence="1">Endomembrane system</location>
        <topology evidence="1">Multi-pass membrane protein</topology>
    </subcellularLocation>
</comment>
<dbReference type="PANTHER" id="PTHR12174">
    <property type="entry name" value="SIGNAL PEPTIDE PEPTIDASE"/>
    <property type="match status" value="1"/>
</dbReference>
<dbReference type="VEuPathDB" id="VectorBase:RSAN_031863"/>
<feature type="compositionally biased region" description="Basic residues" evidence="7">
    <location>
        <begin position="530"/>
        <end position="542"/>
    </location>
</feature>
<feature type="transmembrane region" description="Helical" evidence="8">
    <location>
        <begin position="258"/>
        <end position="279"/>
    </location>
</feature>
<accession>A0A9D4PV65</accession>
<keyword evidence="3 8" id="KW-0812">Transmembrane</keyword>
<feature type="transmembrane region" description="Helical" evidence="8">
    <location>
        <begin position="306"/>
        <end position="322"/>
    </location>
</feature>
<evidence type="ECO:0000256" key="6">
    <source>
        <dbReference type="ARBA" id="ARBA00023136"/>
    </source>
</evidence>
<dbReference type="SMART" id="SM00730">
    <property type="entry name" value="PSN"/>
    <property type="match status" value="1"/>
</dbReference>
<evidence type="ECO:0000256" key="2">
    <source>
        <dbReference type="ARBA" id="ARBA00006859"/>
    </source>
</evidence>